<evidence type="ECO:0000256" key="7">
    <source>
        <dbReference type="SAM" id="Phobius"/>
    </source>
</evidence>
<feature type="transmembrane region" description="Helical" evidence="7">
    <location>
        <begin position="85"/>
        <end position="112"/>
    </location>
</feature>
<keyword evidence="6 7" id="KW-0472">Membrane</keyword>
<evidence type="ECO:0000313" key="10">
    <source>
        <dbReference type="Proteomes" id="UP000008021"/>
    </source>
</evidence>
<dbReference type="Gramene" id="OMERI01G38180.2">
    <property type="protein sequence ID" value="OMERI01G38180.2"/>
    <property type="gene ID" value="OMERI01G38180"/>
</dbReference>
<evidence type="ECO:0000256" key="4">
    <source>
        <dbReference type="ARBA" id="ARBA00022970"/>
    </source>
</evidence>
<feature type="transmembrane region" description="Helical" evidence="7">
    <location>
        <begin position="175"/>
        <end position="193"/>
    </location>
</feature>
<keyword evidence="2" id="KW-0813">Transport</keyword>
<dbReference type="EnsemblPlants" id="OMERI01G38180.2">
    <property type="protein sequence ID" value="OMERI01G38180.2"/>
    <property type="gene ID" value="OMERI01G38180"/>
</dbReference>
<dbReference type="Pfam" id="PF01490">
    <property type="entry name" value="Aa_trans"/>
    <property type="match status" value="1"/>
</dbReference>
<keyword evidence="3 7" id="KW-0812">Transmembrane</keyword>
<evidence type="ECO:0000256" key="6">
    <source>
        <dbReference type="ARBA" id="ARBA00023136"/>
    </source>
</evidence>
<dbReference type="GO" id="GO:0006865">
    <property type="term" value="P:amino acid transport"/>
    <property type="evidence" value="ECO:0007669"/>
    <property type="project" value="UniProtKB-KW"/>
</dbReference>
<comment type="subcellular location">
    <subcellularLocation>
        <location evidence="1">Cell membrane</location>
        <topology evidence="1">Multi-pass membrane protein</topology>
    </subcellularLocation>
</comment>
<keyword evidence="5 7" id="KW-1133">Transmembrane helix</keyword>
<organism evidence="9">
    <name type="scientific">Oryza meridionalis</name>
    <dbReference type="NCBI Taxonomy" id="40149"/>
    <lineage>
        <taxon>Eukaryota</taxon>
        <taxon>Viridiplantae</taxon>
        <taxon>Streptophyta</taxon>
        <taxon>Embryophyta</taxon>
        <taxon>Tracheophyta</taxon>
        <taxon>Spermatophyta</taxon>
        <taxon>Magnoliopsida</taxon>
        <taxon>Liliopsida</taxon>
        <taxon>Poales</taxon>
        <taxon>Poaceae</taxon>
        <taxon>BOP clade</taxon>
        <taxon>Oryzoideae</taxon>
        <taxon>Oryzeae</taxon>
        <taxon>Oryzinae</taxon>
        <taxon>Oryza</taxon>
    </lineage>
</organism>
<feature type="transmembrane region" description="Helical" evidence="7">
    <location>
        <begin position="323"/>
        <end position="348"/>
    </location>
</feature>
<feature type="transmembrane region" description="Helical" evidence="7">
    <location>
        <begin position="133"/>
        <end position="155"/>
    </location>
</feature>
<sequence>MKCACVRECVCISLIAYQMAASSLDAEAAAAGQQDKAGSGSYTTAATAHQIDTDSWQQVGVLLVVGFNCAYVLSFSNLMMAPLGWGWGIACLLFIGAASWYANWLLAGLHVIDGQRFIRYRDLMGFVFGRKMYYITWFLQFITLILGNMGFILLGGRALKAIHAEFSSSHSPARLQWFIAATGFVYFAFAYFVPTISAMRNWLATSAALTVAYDVALIVILIKDGKSNKQKDYNVHGTQAEKVFGAFGAIAAILVCNTSGLLPEIQSTLRKPVVSNMRRALLLQYTAGAAVYYGISVAGYWAYGAAVSEYLPGQLSGPSWATVLINATAFLQSIVSQHLFTVPIHEALDTQMQRLEEGMFSRYNLGRRLLARGLVFGANAFVTALFPFMGDFVNLFGSFVLFPLTFMFPSMVVLKIQGKDEAGRWNRIWHWSIIVASSVLSVVTTAAAVRLIVHNASVYHFFADITHWT</sequence>
<evidence type="ECO:0000259" key="8">
    <source>
        <dbReference type="Pfam" id="PF01490"/>
    </source>
</evidence>
<proteinExistence type="predicted"/>
<dbReference type="PANTHER" id="PTHR48017">
    <property type="entry name" value="OS05G0424000 PROTEIN-RELATED"/>
    <property type="match status" value="1"/>
</dbReference>
<feature type="transmembrane region" description="Helical" evidence="7">
    <location>
        <begin position="282"/>
        <end position="303"/>
    </location>
</feature>
<feature type="transmembrane region" description="Helical" evidence="7">
    <location>
        <begin position="395"/>
        <end position="416"/>
    </location>
</feature>
<feature type="transmembrane region" description="Helical" evidence="7">
    <location>
        <begin position="59"/>
        <end position="79"/>
    </location>
</feature>
<reference evidence="9" key="2">
    <citation type="submission" date="2018-05" db="EMBL/GenBank/DDBJ databases">
        <title>OmerRS3 (Oryza meridionalis Reference Sequence Version 3).</title>
        <authorList>
            <person name="Zhang J."/>
            <person name="Kudrna D."/>
            <person name="Lee S."/>
            <person name="Talag J."/>
            <person name="Welchert J."/>
            <person name="Wing R.A."/>
        </authorList>
    </citation>
    <scope>NUCLEOTIDE SEQUENCE [LARGE SCALE GENOMIC DNA]</scope>
    <source>
        <strain evidence="9">cv. OR44</strain>
    </source>
</reference>
<reference evidence="9" key="1">
    <citation type="submission" date="2015-04" db="UniProtKB">
        <authorList>
            <consortium name="EnsemblPlants"/>
        </authorList>
    </citation>
    <scope>IDENTIFICATION</scope>
</reference>
<evidence type="ECO:0000256" key="1">
    <source>
        <dbReference type="ARBA" id="ARBA00004651"/>
    </source>
</evidence>
<feature type="domain" description="Amino acid transporter transmembrane" evidence="8">
    <location>
        <begin position="53"/>
        <end position="448"/>
    </location>
</feature>
<dbReference type="Proteomes" id="UP000008021">
    <property type="component" value="Chromosome 1"/>
</dbReference>
<dbReference type="GO" id="GO:0005886">
    <property type="term" value="C:plasma membrane"/>
    <property type="evidence" value="ECO:0007669"/>
    <property type="project" value="UniProtKB-SubCell"/>
</dbReference>
<evidence type="ECO:0000256" key="2">
    <source>
        <dbReference type="ARBA" id="ARBA00022448"/>
    </source>
</evidence>
<protein>
    <recommendedName>
        <fullName evidence="8">Amino acid transporter transmembrane domain-containing protein</fullName>
    </recommendedName>
</protein>
<accession>A0A0E0CBV9</accession>
<dbReference type="AlphaFoldDB" id="A0A0E0CBV9"/>
<feature type="transmembrane region" description="Helical" evidence="7">
    <location>
        <begin position="202"/>
        <end position="223"/>
    </location>
</feature>
<dbReference type="STRING" id="40149.A0A0E0CBV9"/>
<evidence type="ECO:0000256" key="5">
    <source>
        <dbReference type="ARBA" id="ARBA00022989"/>
    </source>
</evidence>
<keyword evidence="10" id="KW-1185">Reference proteome</keyword>
<feature type="transmembrane region" description="Helical" evidence="7">
    <location>
        <begin position="369"/>
        <end position="389"/>
    </location>
</feature>
<name>A0A0E0CBV9_9ORYZ</name>
<keyword evidence="4" id="KW-0029">Amino-acid transport</keyword>
<feature type="transmembrane region" description="Helical" evidence="7">
    <location>
        <begin position="243"/>
        <end position="262"/>
    </location>
</feature>
<evidence type="ECO:0000313" key="9">
    <source>
        <dbReference type="EnsemblPlants" id="OMERI01G38180.2"/>
    </source>
</evidence>
<dbReference type="InterPro" id="IPR013057">
    <property type="entry name" value="AA_transpt_TM"/>
</dbReference>
<feature type="transmembrane region" description="Helical" evidence="7">
    <location>
        <begin position="428"/>
        <end position="453"/>
    </location>
</feature>
<evidence type="ECO:0000256" key="3">
    <source>
        <dbReference type="ARBA" id="ARBA00022692"/>
    </source>
</evidence>